<evidence type="ECO:0000313" key="33">
    <source>
        <dbReference type="EMBL" id="KAG5309823.1"/>
    </source>
</evidence>
<dbReference type="PROSITE" id="PS00108">
    <property type="entry name" value="PROTEIN_KINASE_ST"/>
    <property type="match status" value="1"/>
</dbReference>
<evidence type="ECO:0000256" key="20">
    <source>
        <dbReference type="ARBA" id="ARBA00022843"/>
    </source>
</evidence>
<keyword evidence="15" id="KW-0479">Metal-binding</keyword>
<evidence type="ECO:0000259" key="32">
    <source>
        <dbReference type="PROSITE" id="PS50011"/>
    </source>
</evidence>
<dbReference type="PANTHER" id="PTHR46716">
    <property type="entry name" value="MITOGEN-ACTIVATED PROTEIN KINASE KINASE KINASE 7"/>
    <property type="match status" value="1"/>
</dbReference>
<feature type="compositionally biased region" description="Polar residues" evidence="30">
    <location>
        <begin position="342"/>
        <end position="352"/>
    </location>
</feature>
<keyword evidence="19" id="KW-0460">Magnesium</keyword>
<keyword evidence="13 31" id="KW-0812">Transmembrane</keyword>
<dbReference type="Gene3D" id="3.30.200.20">
    <property type="entry name" value="Phosphorylase Kinase, domain 1"/>
    <property type="match status" value="1"/>
</dbReference>
<evidence type="ECO:0000256" key="27">
    <source>
        <dbReference type="ARBA" id="ARBA00048329"/>
    </source>
</evidence>
<evidence type="ECO:0000256" key="24">
    <source>
        <dbReference type="ARBA" id="ARBA00023136"/>
    </source>
</evidence>
<keyword evidence="14" id="KW-0053">Apoptosis</keyword>
<dbReference type="GO" id="GO:0046872">
    <property type="term" value="F:metal ion binding"/>
    <property type="evidence" value="ECO:0007669"/>
    <property type="project" value="UniProtKB-KW"/>
</dbReference>
<dbReference type="InterPro" id="IPR013057">
    <property type="entry name" value="AA_transpt_TM"/>
</dbReference>
<dbReference type="GO" id="GO:0006950">
    <property type="term" value="P:response to stress"/>
    <property type="evidence" value="ECO:0007669"/>
    <property type="project" value="UniProtKB-ARBA"/>
</dbReference>
<comment type="caution">
    <text evidence="33">The sequence shown here is derived from an EMBL/GenBank/DDBJ whole genome shotgun (WGS) entry which is preliminary data.</text>
</comment>
<evidence type="ECO:0000256" key="1">
    <source>
        <dbReference type="ARBA" id="ARBA00001946"/>
    </source>
</evidence>
<evidence type="ECO:0000256" key="15">
    <source>
        <dbReference type="ARBA" id="ARBA00022723"/>
    </source>
</evidence>
<dbReference type="CDD" id="cd14058">
    <property type="entry name" value="STKc_TAK1"/>
    <property type="match status" value="1"/>
</dbReference>
<dbReference type="InterPro" id="IPR008271">
    <property type="entry name" value="Ser/Thr_kinase_AS"/>
</dbReference>
<evidence type="ECO:0000256" key="4">
    <source>
        <dbReference type="ARBA" id="ARBA00006529"/>
    </source>
</evidence>
<dbReference type="EC" id="2.7.11.25" evidence="5"/>
<evidence type="ECO:0000256" key="2">
    <source>
        <dbReference type="ARBA" id="ARBA00004413"/>
    </source>
</evidence>
<keyword evidence="16 28" id="KW-0547">Nucleotide-binding</keyword>
<evidence type="ECO:0000256" key="29">
    <source>
        <dbReference type="SAM" id="Coils"/>
    </source>
</evidence>
<dbReference type="GO" id="GO:0071560">
    <property type="term" value="P:cellular response to transforming growth factor beta stimulus"/>
    <property type="evidence" value="ECO:0007669"/>
    <property type="project" value="UniProtKB-ARBA"/>
</dbReference>
<evidence type="ECO:0000256" key="26">
    <source>
        <dbReference type="ARBA" id="ARBA00047559"/>
    </source>
</evidence>
<dbReference type="GO" id="GO:0009893">
    <property type="term" value="P:positive regulation of metabolic process"/>
    <property type="evidence" value="ECO:0007669"/>
    <property type="project" value="UniProtKB-ARBA"/>
</dbReference>
<feature type="non-terminal residue" evidence="33">
    <location>
        <position position="1112"/>
    </location>
</feature>
<dbReference type="InterPro" id="IPR000719">
    <property type="entry name" value="Prot_kinase_dom"/>
</dbReference>
<keyword evidence="7" id="KW-1003">Cell membrane</keyword>
<evidence type="ECO:0000256" key="9">
    <source>
        <dbReference type="ARBA" id="ARBA00022499"/>
    </source>
</evidence>
<proteinExistence type="inferred from homology"/>
<evidence type="ECO:0000256" key="30">
    <source>
        <dbReference type="SAM" id="MobiDB-lite"/>
    </source>
</evidence>
<feature type="transmembrane region" description="Helical" evidence="31">
    <location>
        <begin position="1048"/>
        <end position="1068"/>
    </location>
</feature>
<dbReference type="Pfam" id="PF07714">
    <property type="entry name" value="PK_Tyr_Ser-Thr"/>
    <property type="match status" value="1"/>
</dbReference>
<evidence type="ECO:0000256" key="5">
    <source>
        <dbReference type="ARBA" id="ARBA00012406"/>
    </source>
</evidence>
<dbReference type="InterPro" id="IPR017441">
    <property type="entry name" value="Protein_kinase_ATP_BS"/>
</dbReference>
<keyword evidence="25" id="KW-0804">Transcription</keyword>
<comment type="catalytic activity">
    <reaction evidence="27">
        <text>L-seryl-[protein] + ATP = O-phospho-L-seryl-[protein] + ADP + H(+)</text>
        <dbReference type="Rhea" id="RHEA:17989"/>
        <dbReference type="Rhea" id="RHEA-COMP:9863"/>
        <dbReference type="Rhea" id="RHEA-COMP:11604"/>
        <dbReference type="ChEBI" id="CHEBI:15378"/>
        <dbReference type="ChEBI" id="CHEBI:29999"/>
        <dbReference type="ChEBI" id="CHEBI:30616"/>
        <dbReference type="ChEBI" id="CHEBI:83421"/>
        <dbReference type="ChEBI" id="CHEBI:456216"/>
        <dbReference type="EC" id="2.7.11.25"/>
    </reaction>
</comment>
<dbReference type="FunFam" id="1.10.510.10:FF:000143">
    <property type="entry name" value="Mitogen-activated protein kinase kinase kinase 7"/>
    <property type="match status" value="1"/>
</dbReference>
<evidence type="ECO:0000256" key="13">
    <source>
        <dbReference type="ARBA" id="ARBA00022692"/>
    </source>
</evidence>
<keyword evidence="11" id="KW-0597">Phosphoprotein</keyword>
<gene>
    <name evidence="33" type="primary">Map3k7</name>
    <name evidence="33" type="ORF">G6Z75_0013520</name>
</gene>
<dbReference type="GO" id="GO:0006915">
    <property type="term" value="P:apoptotic process"/>
    <property type="evidence" value="ECO:0007669"/>
    <property type="project" value="UniProtKB-KW"/>
</dbReference>
<feature type="transmembrane region" description="Helical" evidence="31">
    <location>
        <begin position="746"/>
        <end position="769"/>
    </location>
</feature>
<feature type="transmembrane region" description="Helical" evidence="31">
    <location>
        <begin position="939"/>
        <end position="959"/>
    </location>
</feature>
<comment type="similarity">
    <text evidence="4">Belongs to the protein kinase superfamily. STE Ser/Thr protein kinase family. MAP kinase kinase kinase subfamily.</text>
</comment>
<sequence length="1112" mass="123849">MCRLCAMASRVMTGHQQQFVEEIDYNEIETEQVVVGKGSFGVVWKGKWRGQDVAVKHINSEGERKAFTVEVRQLSRVAHPNIVKLYGACTKNPVCLVMEYAEGGSLYNVLHCNPQPHYTTGHAMSWTLQCAQGVAYLHNMKPKPLIHRDLKPPNLLLVMGGQRLKICDFGTACDLNTYMTNNKGSAAWMAPEVFEGSRYTEKCDVFSWGIILWEVLTRKKPFDDLGASAYRIMWAVHVGQRPPLIEGCPRPIEDLMTRCWQKAPEERPSMDEVVRIMTELSEFFSRHLEPVEYSLSSEDEVDENKTSREDTLDIVSTLDFRMNGSVENGTIRTIPKPVGKTNECSNEENSSPFALPRTASISDGSTKFSPRQNNLGFQRIPDEVLVLNNFYGNVDSNLEHPKSSQNATASTAHNDKLAALQSKNCNFAPLHVECDPNAWDLPSSSDTSWEIPNNMAGLDKVVQKTKKNNQSKCSSTTTEDFCRLLDADLRPLTPDDTCKLSREIFEEHKQIAEEYLKVQTEIALLSQHKNEMLKNLSLDSLRQQQELRKLEDEKESLVKLCRNLTRQLQIMKDQRGALTSAAAAPTIGPAVSGNNGWVVVPHRQDPPPLPQKDPDYKIRMVHAASDVNEKSYILDARENFEDVGSIASEESYDDMRRLVRDEEVEDKSSKFSSLPLASFNFINSIIGSGVIGIPYALHQAGFGLGIALLILVAALTDYSLILMVRSGRICGEMSYQGLMRASFGRAGFYILTILQLLYPFIAMVSYNVVVGDTVTKVLIRVTGMDETNILAHRQVVILLATLCITVPLCLYRNVARLAKISFLSLVCVGFILLAIAIRMDTMSALVPSQKDSWRFANFPGIVPSIGIMAFAFMCHHNTFLIYSSIERATQEKWDIVTHWSLFTSFLIAAAFGIAGYATFTSYVQGDLMENYCWDDDLMNFARVLFSGTILLTFPIECFVTREVLMTAIKGTDELEGHEAYIPNSDREYLIITLTIICMAYLISMLTDCLGIVLELNGILAAVPLAYILPGLCYLKLEEGPVLSSKKLPALGLMTAGILAALSGLLLIITNTCSGTCFHGKVMPYCVDNSTTTLHLNATTVSTDDFVLTECGI</sequence>
<evidence type="ECO:0000256" key="23">
    <source>
        <dbReference type="ARBA" id="ARBA00023016"/>
    </source>
</evidence>
<evidence type="ECO:0000256" key="17">
    <source>
        <dbReference type="ARBA" id="ARBA00022777"/>
    </source>
</evidence>
<dbReference type="InterPro" id="IPR001245">
    <property type="entry name" value="Ser-Thr/Tyr_kinase_cat_dom"/>
</dbReference>
<dbReference type="Pfam" id="PF01490">
    <property type="entry name" value="Aa_trans"/>
    <property type="match status" value="1"/>
</dbReference>
<dbReference type="SUPFAM" id="SSF56112">
    <property type="entry name" value="Protein kinase-like (PK-like)"/>
    <property type="match status" value="1"/>
</dbReference>
<keyword evidence="23" id="KW-0346">Stress response</keyword>
<keyword evidence="10" id="KW-0723">Serine/threonine-protein kinase</keyword>
<evidence type="ECO:0000313" key="34">
    <source>
        <dbReference type="Proteomes" id="UP000667349"/>
    </source>
</evidence>
<reference evidence="33" key="1">
    <citation type="submission" date="2020-02" db="EMBL/GenBank/DDBJ databases">
        <title>Relaxed selection underlies rapid genomic changes in the transitions from sociality to social parasitism in ants.</title>
        <authorList>
            <person name="Bi X."/>
        </authorList>
    </citation>
    <scope>NUCLEOTIDE SEQUENCE</scope>
    <source>
        <strain evidence="33">BGI-DK2013a</strain>
        <tissue evidence="33">Whole body</tissue>
    </source>
</reference>
<feature type="transmembrane region" description="Helical" evidence="31">
    <location>
        <begin position="702"/>
        <end position="725"/>
    </location>
</feature>
<evidence type="ECO:0000256" key="14">
    <source>
        <dbReference type="ARBA" id="ARBA00022703"/>
    </source>
</evidence>
<accession>A0A836EDA3</accession>
<dbReference type="PRINTS" id="PR00109">
    <property type="entry name" value="TYRKINASE"/>
</dbReference>
<evidence type="ECO:0000256" key="10">
    <source>
        <dbReference type="ARBA" id="ARBA00022527"/>
    </source>
</evidence>
<dbReference type="AlphaFoldDB" id="A0A836EDA3"/>
<feature type="transmembrane region" description="Helical" evidence="31">
    <location>
        <begin position="895"/>
        <end position="919"/>
    </location>
</feature>
<feature type="domain" description="Protein kinase" evidence="32">
    <location>
        <begin position="29"/>
        <end position="284"/>
    </location>
</feature>
<dbReference type="GO" id="GO:0005737">
    <property type="term" value="C:cytoplasm"/>
    <property type="evidence" value="ECO:0007669"/>
    <property type="project" value="UniProtKB-SubCell"/>
</dbReference>
<feature type="non-terminal residue" evidence="33">
    <location>
        <position position="1"/>
    </location>
</feature>
<organism evidence="33 34">
    <name type="scientific">Acromyrmex insinuator</name>
    <dbReference type="NCBI Taxonomy" id="230686"/>
    <lineage>
        <taxon>Eukaryota</taxon>
        <taxon>Metazoa</taxon>
        <taxon>Ecdysozoa</taxon>
        <taxon>Arthropoda</taxon>
        <taxon>Hexapoda</taxon>
        <taxon>Insecta</taxon>
        <taxon>Pterygota</taxon>
        <taxon>Neoptera</taxon>
        <taxon>Endopterygota</taxon>
        <taxon>Hymenoptera</taxon>
        <taxon>Apocrita</taxon>
        <taxon>Aculeata</taxon>
        <taxon>Formicoidea</taxon>
        <taxon>Formicidae</taxon>
        <taxon>Myrmicinae</taxon>
        <taxon>Acromyrmex</taxon>
    </lineage>
</organism>
<dbReference type="Proteomes" id="UP000667349">
    <property type="component" value="Unassembled WGS sequence"/>
</dbReference>
<protein>
    <recommendedName>
        <fullName evidence="6">Mitogen-activated protein kinase kinase kinase 7</fullName>
        <ecNumber evidence="5">2.7.11.25</ecNumber>
    </recommendedName>
</protein>
<dbReference type="PROSITE" id="PS00107">
    <property type="entry name" value="PROTEIN_KINASE_ATP"/>
    <property type="match status" value="1"/>
</dbReference>
<evidence type="ECO:0000256" key="22">
    <source>
        <dbReference type="ARBA" id="ARBA00023015"/>
    </source>
</evidence>
<keyword evidence="9" id="KW-1017">Isopeptide bond</keyword>
<dbReference type="GO" id="GO:0005886">
    <property type="term" value="C:plasma membrane"/>
    <property type="evidence" value="ECO:0007669"/>
    <property type="project" value="UniProtKB-SubCell"/>
</dbReference>
<keyword evidence="24 31" id="KW-0472">Membrane</keyword>
<keyword evidence="22" id="KW-0805">Transcription regulation</keyword>
<dbReference type="Gene3D" id="1.10.510.10">
    <property type="entry name" value="Transferase(Phosphotransferase) domain 1"/>
    <property type="match status" value="1"/>
</dbReference>
<dbReference type="FunFam" id="3.30.200.20:FF:000152">
    <property type="entry name" value="Mitogen-activated protein kinase kinase kinase 7"/>
    <property type="match status" value="1"/>
</dbReference>
<evidence type="ECO:0000256" key="3">
    <source>
        <dbReference type="ARBA" id="ARBA00004496"/>
    </source>
</evidence>
<evidence type="ECO:0000256" key="18">
    <source>
        <dbReference type="ARBA" id="ARBA00022840"/>
    </source>
</evidence>
<dbReference type="PROSITE" id="PS50011">
    <property type="entry name" value="PROTEIN_KINASE_DOM"/>
    <property type="match status" value="1"/>
</dbReference>
<keyword evidence="34" id="KW-1185">Reference proteome</keyword>
<feature type="transmembrane region" description="Helical" evidence="31">
    <location>
        <begin position="1018"/>
        <end position="1036"/>
    </location>
</feature>
<feature type="transmembrane region" description="Helical" evidence="31">
    <location>
        <begin position="822"/>
        <end position="841"/>
    </location>
</feature>
<feature type="transmembrane region" description="Helical" evidence="31">
    <location>
        <begin position="861"/>
        <end position="883"/>
    </location>
</feature>
<feature type="binding site" evidence="28">
    <location>
        <position position="56"/>
    </location>
    <ligand>
        <name>ATP</name>
        <dbReference type="ChEBI" id="CHEBI:30616"/>
    </ligand>
</feature>
<dbReference type="GO" id="GO:0006955">
    <property type="term" value="P:immune response"/>
    <property type="evidence" value="ECO:0007669"/>
    <property type="project" value="TreeGrafter"/>
</dbReference>
<keyword evidence="17 33" id="KW-0418">Kinase</keyword>
<dbReference type="GO" id="GO:0043123">
    <property type="term" value="P:positive regulation of canonical NF-kappaB signal transduction"/>
    <property type="evidence" value="ECO:0007669"/>
    <property type="project" value="UniProtKB-ARBA"/>
</dbReference>
<keyword evidence="29" id="KW-0175">Coiled coil</keyword>
<dbReference type="GO" id="GO:0043410">
    <property type="term" value="P:positive regulation of MAPK cascade"/>
    <property type="evidence" value="ECO:0007669"/>
    <property type="project" value="UniProtKB-ARBA"/>
</dbReference>
<evidence type="ECO:0000256" key="25">
    <source>
        <dbReference type="ARBA" id="ARBA00023163"/>
    </source>
</evidence>
<evidence type="ECO:0000256" key="19">
    <source>
        <dbReference type="ARBA" id="ARBA00022842"/>
    </source>
</evidence>
<evidence type="ECO:0000256" key="7">
    <source>
        <dbReference type="ARBA" id="ARBA00022475"/>
    </source>
</evidence>
<evidence type="ECO:0000256" key="6">
    <source>
        <dbReference type="ARBA" id="ARBA00017660"/>
    </source>
</evidence>
<feature type="compositionally biased region" description="Polar residues" evidence="30">
    <location>
        <begin position="359"/>
        <end position="372"/>
    </location>
</feature>
<keyword evidence="8" id="KW-0963">Cytoplasm</keyword>
<evidence type="ECO:0000256" key="8">
    <source>
        <dbReference type="ARBA" id="ARBA00022490"/>
    </source>
</evidence>
<comment type="catalytic activity">
    <reaction evidence="26">
        <text>L-threonyl-[protein] + ATP = O-phospho-L-threonyl-[protein] + ADP + H(+)</text>
        <dbReference type="Rhea" id="RHEA:46608"/>
        <dbReference type="Rhea" id="RHEA-COMP:11060"/>
        <dbReference type="Rhea" id="RHEA-COMP:11605"/>
        <dbReference type="ChEBI" id="CHEBI:15378"/>
        <dbReference type="ChEBI" id="CHEBI:30013"/>
        <dbReference type="ChEBI" id="CHEBI:30616"/>
        <dbReference type="ChEBI" id="CHEBI:61977"/>
        <dbReference type="ChEBI" id="CHEBI:456216"/>
        <dbReference type="EC" id="2.7.11.25"/>
    </reaction>
</comment>
<evidence type="ECO:0000256" key="28">
    <source>
        <dbReference type="PROSITE-ProRule" id="PRU10141"/>
    </source>
</evidence>
<dbReference type="EMBL" id="JAANHZ010000552">
    <property type="protein sequence ID" value="KAG5309823.1"/>
    <property type="molecule type" value="Genomic_DNA"/>
</dbReference>
<dbReference type="GO" id="GO:0005524">
    <property type="term" value="F:ATP binding"/>
    <property type="evidence" value="ECO:0007669"/>
    <property type="project" value="UniProtKB-UniRule"/>
</dbReference>
<evidence type="ECO:0000256" key="21">
    <source>
        <dbReference type="ARBA" id="ARBA00022989"/>
    </source>
</evidence>
<evidence type="ECO:0000256" key="16">
    <source>
        <dbReference type="ARBA" id="ARBA00022741"/>
    </source>
</evidence>
<feature type="transmembrane region" description="Helical" evidence="31">
    <location>
        <begin position="789"/>
        <end position="810"/>
    </location>
</feature>
<dbReference type="SMART" id="SM00220">
    <property type="entry name" value="S_TKc"/>
    <property type="match status" value="1"/>
</dbReference>
<keyword evidence="21 31" id="KW-1133">Transmembrane helix</keyword>
<keyword evidence="18 28" id="KW-0067">ATP-binding</keyword>
<dbReference type="GO" id="GO:0019901">
    <property type="term" value="F:protein kinase binding"/>
    <property type="evidence" value="ECO:0007669"/>
    <property type="project" value="UniProtKB-ARBA"/>
</dbReference>
<evidence type="ECO:0000256" key="12">
    <source>
        <dbReference type="ARBA" id="ARBA00022679"/>
    </source>
</evidence>
<dbReference type="PANTHER" id="PTHR46716:SF1">
    <property type="entry name" value="MITOGEN-ACTIVATED PROTEIN KINASE KINASE KINASE 7"/>
    <property type="match status" value="1"/>
</dbReference>
<comment type="subcellular location">
    <subcellularLocation>
        <location evidence="2">Cell membrane</location>
        <topology evidence="2">Peripheral membrane protein</topology>
        <orientation evidence="2">Cytoplasmic side</orientation>
    </subcellularLocation>
    <subcellularLocation>
        <location evidence="3">Cytoplasm</location>
    </subcellularLocation>
</comment>
<name>A0A836EDA3_9HYME</name>
<dbReference type="InterPro" id="IPR011009">
    <property type="entry name" value="Kinase-like_dom_sf"/>
</dbReference>
<evidence type="ECO:0000256" key="31">
    <source>
        <dbReference type="SAM" id="Phobius"/>
    </source>
</evidence>
<keyword evidence="12" id="KW-0808">Transferase</keyword>
<keyword evidence="20" id="KW-0832">Ubl conjugation</keyword>
<feature type="region of interest" description="Disordered" evidence="30">
    <location>
        <begin position="331"/>
        <end position="372"/>
    </location>
</feature>
<dbReference type="GO" id="GO:0007254">
    <property type="term" value="P:JNK cascade"/>
    <property type="evidence" value="ECO:0007669"/>
    <property type="project" value="TreeGrafter"/>
</dbReference>
<comment type="cofactor">
    <cofactor evidence="1">
        <name>Mg(2+)</name>
        <dbReference type="ChEBI" id="CHEBI:18420"/>
    </cofactor>
</comment>
<dbReference type="GO" id="GO:0004709">
    <property type="term" value="F:MAP kinase kinase kinase activity"/>
    <property type="evidence" value="ECO:0007669"/>
    <property type="project" value="UniProtKB-EC"/>
</dbReference>
<feature type="transmembrane region" description="Helical" evidence="31">
    <location>
        <begin position="988"/>
        <end position="1012"/>
    </location>
</feature>
<evidence type="ECO:0000256" key="11">
    <source>
        <dbReference type="ARBA" id="ARBA00022553"/>
    </source>
</evidence>
<feature type="coiled-coil region" evidence="29">
    <location>
        <begin position="533"/>
        <end position="574"/>
    </location>
</feature>